<keyword evidence="12" id="KW-1185">Reference proteome</keyword>
<name>A0A2P8DE23_9ACTN</name>
<dbReference type="InterPro" id="IPR020784">
    <property type="entry name" value="Ribosomal_uL11_N"/>
</dbReference>
<dbReference type="SUPFAM" id="SSF46906">
    <property type="entry name" value="Ribosomal protein L11, C-terminal domain"/>
    <property type="match status" value="1"/>
</dbReference>
<evidence type="ECO:0000313" key="11">
    <source>
        <dbReference type="EMBL" id="PSK95476.1"/>
    </source>
</evidence>
<dbReference type="InterPro" id="IPR020783">
    <property type="entry name" value="Ribosomal_uL11_C"/>
</dbReference>
<comment type="subunit">
    <text evidence="7">Part of the ribosomal stalk of the 50S ribosomal subunit. Interacts with L10 and the large rRNA to form the base of the stalk. L10 forms an elongated spine to which L12 dimers bind in a sequential fashion forming a multimeric L10(L12)X complex.</text>
</comment>
<accession>A0A2P8DE23</accession>
<dbReference type="CDD" id="cd00349">
    <property type="entry name" value="Ribosomal_L11"/>
    <property type="match status" value="1"/>
</dbReference>
<dbReference type="GO" id="GO:0003735">
    <property type="term" value="F:structural constituent of ribosome"/>
    <property type="evidence" value="ECO:0007669"/>
    <property type="project" value="InterPro"/>
</dbReference>
<dbReference type="InterPro" id="IPR036796">
    <property type="entry name" value="Ribosomal_uL11_N_sf"/>
</dbReference>
<dbReference type="Pfam" id="PF03946">
    <property type="entry name" value="Ribosomal_L11_N"/>
    <property type="match status" value="1"/>
</dbReference>
<evidence type="ECO:0000256" key="3">
    <source>
        <dbReference type="ARBA" id="ARBA00022730"/>
    </source>
</evidence>
<dbReference type="InterPro" id="IPR020785">
    <property type="entry name" value="Ribosomal_uL11_CS"/>
</dbReference>
<dbReference type="PANTHER" id="PTHR11661">
    <property type="entry name" value="60S RIBOSOMAL PROTEIN L12"/>
    <property type="match status" value="1"/>
</dbReference>
<dbReference type="Gene3D" id="1.10.10.250">
    <property type="entry name" value="Ribosomal protein L11, C-terminal domain"/>
    <property type="match status" value="1"/>
</dbReference>
<gene>
    <name evidence="7" type="primary">rplK</name>
    <name evidence="11" type="ORF">CLV63_115139</name>
</gene>
<comment type="caution">
    <text evidence="11">The sequence shown here is derived from an EMBL/GenBank/DDBJ whole genome shotgun (WGS) entry which is preliminary data.</text>
</comment>
<dbReference type="SUPFAM" id="SSF54747">
    <property type="entry name" value="Ribosomal L11/L12e N-terminal domain"/>
    <property type="match status" value="1"/>
</dbReference>
<comment type="similarity">
    <text evidence="1 7 8">Belongs to the universal ribosomal protein uL11 family.</text>
</comment>
<dbReference type="HAMAP" id="MF_00736">
    <property type="entry name" value="Ribosomal_uL11"/>
    <property type="match status" value="1"/>
</dbReference>
<evidence type="ECO:0000256" key="8">
    <source>
        <dbReference type="RuleBase" id="RU003978"/>
    </source>
</evidence>
<evidence type="ECO:0000259" key="9">
    <source>
        <dbReference type="Pfam" id="PF00298"/>
    </source>
</evidence>
<dbReference type="OrthoDB" id="9802408at2"/>
<keyword evidence="5 7" id="KW-0689">Ribosomal protein</keyword>
<organism evidence="11 12">
    <name type="scientific">Murinocardiopsis flavida</name>
    <dbReference type="NCBI Taxonomy" id="645275"/>
    <lineage>
        <taxon>Bacteria</taxon>
        <taxon>Bacillati</taxon>
        <taxon>Actinomycetota</taxon>
        <taxon>Actinomycetes</taxon>
        <taxon>Streptosporangiales</taxon>
        <taxon>Nocardiopsidaceae</taxon>
        <taxon>Murinocardiopsis</taxon>
    </lineage>
</organism>
<proteinExistence type="inferred from homology"/>
<dbReference type="EMBL" id="PYGA01000015">
    <property type="protein sequence ID" value="PSK95476.1"/>
    <property type="molecule type" value="Genomic_DNA"/>
</dbReference>
<dbReference type="GO" id="GO:0070180">
    <property type="term" value="F:large ribosomal subunit rRNA binding"/>
    <property type="evidence" value="ECO:0007669"/>
    <property type="project" value="UniProtKB-UniRule"/>
</dbReference>
<dbReference type="SMART" id="SM00649">
    <property type="entry name" value="RL11"/>
    <property type="match status" value="1"/>
</dbReference>
<dbReference type="PANTHER" id="PTHR11661:SF1">
    <property type="entry name" value="LARGE RIBOSOMAL SUBUNIT PROTEIN UL11M"/>
    <property type="match status" value="1"/>
</dbReference>
<evidence type="ECO:0000256" key="5">
    <source>
        <dbReference type="ARBA" id="ARBA00022980"/>
    </source>
</evidence>
<dbReference type="GO" id="GO:0006412">
    <property type="term" value="P:translation"/>
    <property type="evidence" value="ECO:0007669"/>
    <property type="project" value="UniProtKB-UniRule"/>
</dbReference>
<feature type="domain" description="Large ribosomal subunit protein uL11 N-terminal" evidence="10">
    <location>
        <begin position="12"/>
        <end position="67"/>
    </location>
</feature>
<keyword evidence="3 7" id="KW-0699">rRNA-binding</keyword>
<feature type="domain" description="Large ribosomal subunit protein uL11 C-terminal" evidence="9">
    <location>
        <begin position="72"/>
        <end position="139"/>
    </location>
</feature>
<dbReference type="PROSITE" id="PS00359">
    <property type="entry name" value="RIBOSOMAL_L11"/>
    <property type="match status" value="1"/>
</dbReference>
<evidence type="ECO:0000256" key="4">
    <source>
        <dbReference type="ARBA" id="ARBA00022884"/>
    </source>
</evidence>
<reference evidence="11 12" key="1">
    <citation type="submission" date="2018-03" db="EMBL/GenBank/DDBJ databases">
        <title>Genomic Encyclopedia of Archaeal and Bacterial Type Strains, Phase II (KMG-II): from individual species to whole genera.</title>
        <authorList>
            <person name="Goeker M."/>
        </authorList>
    </citation>
    <scope>NUCLEOTIDE SEQUENCE [LARGE SCALE GENOMIC DNA]</scope>
    <source>
        <strain evidence="11 12">DSM 45312</strain>
    </source>
</reference>
<dbReference type="RefSeq" id="WP_106584803.1">
    <property type="nucleotide sequence ID" value="NZ_PYGA01000015.1"/>
</dbReference>
<dbReference type="InterPro" id="IPR036769">
    <property type="entry name" value="Ribosomal_uL11_C_sf"/>
</dbReference>
<dbReference type="Pfam" id="PF00298">
    <property type="entry name" value="Ribosomal_L11"/>
    <property type="match status" value="1"/>
</dbReference>
<dbReference type="AlphaFoldDB" id="A0A2P8DE23"/>
<dbReference type="InterPro" id="IPR000911">
    <property type="entry name" value="Ribosomal_uL11"/>
</dbReference>
<dbReference type="Gene3D" id="3.30.1550.10">
    <property type="entry name" value="Ribosomal protein L11/L12, N-terminal domain"/>
    <property type="match status" value="1"/>
</dbReference>
<keyword evidence="2 7" id="KW-0488">Methylation</keyword>
<keyword evidence="4 7" id="KW-0694">RNA-binding</keyword>
<evidence type="ECO:0000256" key="7">
    <source>
        <dbReference type="HAMAP-Rule" id="MF_00736"/>
    </source>
</evidence>
<evidence type="ECO:0000313" key="12">
    <source>
        <dbReference type="Proteomes" id="UP000240542"/>
    </source>
</evidence>
<evidence type="ECO:0000256" key="2">
    <source>
        <dbReference type="ARBA" id="ARBA00022481"/>
    </source>
</evidence>
<protein>
    <recommendedName>
        <fullName evidence="7">Large ribosomal subunit protein uL11</fullName>
    </recommendedName>
</protein>
<dbReference type="GO" id="GO:0022625">
    <property type="term" value="C:cytosolic large ribosomal subunit"/>
    <property type="evidence" value="ECO:0007669"/>
    <property type="project" value="TreeGrafter"/>
</dbReference>
<comment type="PTM">
    <text evidence="7">One or more lysine residues are methylated.</text>
</comment>
<evidence type="ECO:0000256" key="6">
    <source>
        <dbReference type="ARBA" id="ARBA00023274"/>
    </source>
</evidence>
<evidence type="ECO:0000259" key="10">
    <source>
        <dbReference type="Pfam" id="PF03946"/>
    </source>
</evidence>
<comment type="function">
    <text evidence="7">Forms part of the ribosomal stalk which helps the ribosome interact with GTP-bound translation factors.</text>
</comment>
<keyword evidence="6 7" id="KW-0687">Ribonucleoprotein</keyword>
<evidence type="ECO:0000256" key="1">
    <source>
        <dbReference type="ARBA" id="ARBA00010537"/>
    </source>
</evidence>
<dbReference type="Proteomes" id="UP000240542">
    <property type="component" value="Unassembled WGS sequence"/>
</dbReference>
<sequence length="142" mass="14827">MATAQRVVFETTLNLNAGDAAVADLGKTLGATGINLIEVKRAYDASTAAHRGETIPAHITVYENRTFALRLKTPPTAHLIRGAIGTTGSAEPGRTTAGTLTRADLRAIAERKLPDLNVTDIDAAMRTIAGTARSMGVAISDT</sequence>